<dbReference type="InterPro" id="IPR011047">
    <property type="entry name" value="Quinoprotein_ADH-like_sf"/>
</dbReference>
<organism evidence="4 5">
    <name type="scientific">Hydnomerulius pinastri MD-312</name>
    <dbReference type="NCBI Taxonomy" id="994086"/>
    <lineage>
        <taxon>Eukaryota</taxon>
        <taxon>Fungi</taxon>
        <taxon>Dikarya</taxon>
        <taxon>Basidiomycota</taxon>
        <taxon>Agaricomycotina</taxon>
        <taxon>Agaricomycetes</taxon>
        <taxon>Agaricomycetidae</taxon>
        <taxon>Boletales</taxon>
        <taxon>Boletales incertae sedis</taxon>
        <taxon>Leucogyrophana</taxon>
    </lineage>
</organism>
<accession>A0A0C9W9Q4</accession>
<dbReference type="PROSITE" id="PS00678">
    <property type="entry name" value="WD_REPEATS_1"/>
    <property type="match status" value="1"/>
</dbReference>
<dbReference type="Gene3D" id="2.130.10.10">
    <property type="entry name" value="YVTN repeat-like/Quinoprotein amine dehydrogenase"/>
    <property type="match status" value="2"/>
</dbReference>
<dbReference type="HOGENOM" id="CLU_000288_57_33_1"/>
<dbReference type="PROSITE" id="PS50294">
    <property type="entry name" value="WD_REPEATS_REGION"/>
    <property type="match status" value="3"/>
</dbReference>
<feature type="repeat" description="WD" evidence="3">
    <location>
        <begin position="180"/>
        <end position="221"/>
    </location>
</feature>
<keyword evidence="2" id="KW-0677">Repeat</keyword>
<dbReference type="PROSITE" id="PS50082">
    <property type="entry name" value="WD_REPEATS_2"/>
    <property type="match status" value="3"/>
</dbReference>
<protein>
    <recommendedName>
        <fullName evidence="6">WD40 repeat-like protein</fullName>
    </recommendedName>
</protein>
<dbReference type="CDD" id="cd00200">
    <property type="entry name" value="WD40"/>
    <property type="match status" value="1"/>
</dbReference>
<keyword evidence="5" id="KW-1185">Reference proteome</keyword>
<evidence type="ECO:0000313" key="4">
    <source>
        <dbReference type="EMBL" id="KIJ60066.1"/>
    </source>
</evidence>
<keyword evidence="1 3" id="KW-0853">WD repeat</keyword>
<proteinExistence type="predicted"/>
<reference evidence="4 5" key="1">
    <citation type="submission" date="2014-04" db="EMBL/GenBank/DDBJ databases">
        <title>Evolutionary Origins and Diversification of the Mycorrhizal Mutualists.</title>
        <authorList>
            <consortium name="DOE Joint Genome Institute"/>
            <consortium name="Mycorrhizal Genomics Consortium"/>
            <person name="Kohler A."/>
            <person name="Kuo A."/>
            <person name="Nagy L.G."/>
            <person name="Floudas D."/>
            <person name="Copeland A."/>
            <person name="Barry K.W."/>
            <person name="Cichocki N."/>
            <person name="Veneault-Fourrey C."/>
            <person name="LaButti K."/>
            <person name="Lindquist E.A."/>
            <person name="Lipzen A."/>
            <person name="Lundell T."/>
            <person name="Morin E."/>
            <person name="Murat C."/>
            <person name="Riley R."/>
            <person name="Ohm R."/>
            <person name="Sun H."/>
            <person name="Tunlid A."/>
            <person name="Henrissat B."/>
            <person name="Grigoriev I.V."/>
            <person name="Hibbett D.S."/>
            <person name="Martin F."/>
        </authorList>
    </citation>
    <scope>NUCLEOTIDE SEQUENCE [LARGE SCALE GENOMIC DNA]</scope>
    <source>
        <strain evidence="4 5">MD-312</strain>
    </source>
</reference>
<evidence type="ECO:0000256" key="2">
    <source>
        <dbReference type="ARBA" id="ARBA00022737"/>
    </source>
</evidence>
<dbReference type="PANTHER" id="PTHR19848:SF8">
    <property type="entry name" value="F-BOX AND WD REPEAT DOMAIN CONTAINING 7"/>
    <property type="match status" value="1"/>
</dbReference>
<dbReference type="SMART" id="SM00320">
    <property type="entry name" value="WD40"/>
    <property type="match status" value="6"/>
</dbReference>
<feature type="repeat" description="WD" evidence="3">
    <location>
        <begin position="267"/>
        <end position="300"/>
    </location>
</feature>
<dbReference type="Pfam" id="PF00400">
    <property type="entry name" value="WD40"/>
    <property type="match status" value="5"/>
</dbReference>
<dbReference type="InterPro" id="IPR015943">
    <property type="entry name" value="WD40/YVTN_repeat-like_dom_sf"/>
</dbReference>
<dbReference type="OrthoDB" id="3203311at2759"/>
<dbReference type="AlphaFoldDB" id="A0A0C9W9Q4"/>
<evidence type="ECO:0008006" key="6">
    <source>
        <dbReference type="Google" id="ProtNLM"/>
    </source>
</evidence>
<feature type="repeat" description="WD" evidence="3">
    <location>
        <begin position="223"/>
        <end position="264"/>
    </location>
</feature>
<dbReference type="PRINTS" id="PR00320">
    <property type="entry name" value="GPROTEINBRPT"/>
</dbReference>
<dbReference type="Proteomes" id="UP000053820">
    <property type="component" value="Unassembled WGS sequence"/>
</dbReference>
<evidence type="ECO:0000256" key="1">
    <source>
        <dbReference type="ARBA" id="ARBA00022574"/>
    </source>
</evidence>
<dbReference type="SUPFAM" id="SSF50998">
    <property type="entry name" value="Quinoprotein alcohol dehydrogenase-like"/>
    <property type="match status" value="1"/>
</dbReference>
<sequence>MSGAPSDPIDPAPKHLLTTSAHDYSITAIAFFPGGERFATCSYDSTPEGQLHCRYEDGKRIMSGDSDARLCVWEVETHDLLEQWTYSESEIHSIALSPNDELVASGSDDGTILIREANNGGAVGHAIETDTEVELSVYLLCFSPNRERIASASGSLTAVGHEDSTVQVFDIATGDLLGPLQGHTDHISSMLWSVDGRHIFSGSWDRTIRKWNSETGGAVGEPWRGHTRFVYSLAISPDGTRIASSSNDKTVRFWNTDSREPAEKPLRLEHGAILAAVAFSPTGEFVVTGGQNGTFYVWRIPWWDETQKQQPESEASFLDLPAVTRHPVNGFDLDFFNVTHSRRQSPESP</sequence>
<dbReference type="PANTHER" id="PTHR19848">
    <property type="entry name" value="WD40 REPEAT PROTEIN"/>
    <property type="match status" value="1"/>
</dbReference>
<name>A0A0C9W9Q4_9AGAM</name>
<evidence type="ECO:0000256" key="3">
    <source>
        <dbReference type="PROSITE-ProRule" id="PRU00221"/>
    </source>
</evidence>
<gene>
    <name evidence="4" type="ORF">HYDPIDRAFT_43614</name>
</gene>
<dbReference type="InterPro" id="IPR020472">
    <property type="entry name" value="WD40_PAC1"/>
</dbReference>
<dbReference type="InterPro" id="IPR001680">
    <property type="entry name" value="WD40_rpt"/>
</dbReference>
<dbReference type="EMBL" id="KN839877">
    <property type="protein sequence ID" value="KIJ60066.1"/>
    <property type="molecule type" value="Genomic_DNA"/>
</dbReference>
<evidence type="ECO:0000313" key="5">
    <source>
        <dbReference type="Proteomes" id="UP000053820"/>
    </source>
</evidence>
<dbReference type="InterPro" id="IPR019775">
    <property type="entry name" value="WD40_repeat_CS"/>
</dbReference>